<dbReference type="NCBIfam" id="NF033854">
    <property type="entry name" value="esterase_BioV"/>
    <property type="match status" value="1"/>
</dbReference>
<gene>
    <name evidence="1" type="primary">bioV</name>
    <name evidence="1" type="ORF">C6V80_05660</name>
    <name evidence="2" type="ORF">EDC58_0293</name>
</gene>
<dbReference type="Proteomes" id="UP000298805">
    <property type="component" value="Chromosome"/>
</dbReference>
<proteinExistence type="predicted"/>
<reference evidence="4" key="1">
    <citation type="submission" date="2018-03" db="EMBL/GenBank/DDBJ databases">
        <title>A comparative analysis of the Nautiliaceae.</title>
        <authorList>
            <person name="Grosche A."/>
            <person name="Smedile F."/>
            <person name="Vetriani C."/>
        </authorList>
    </citation>
    <scope>NUCLEOTIDE SEQUENCE [LARGE SCALE GENOMIC DNA]</scope>
    <source>
        <strain evidence="4">TB6</strain>
    </source>
</reference>
<reference evidence="2 3" key="2">
    <citation type="submission" date="2018-11" db="EMBL/GenBank/DDBJ databases">
        <title>Genomic Encyclopedia of Type Strains, Phase IV (KMG-IV): sequencing the most valuable type-strain genomes for metagenomic binning, comparative biology and taxonomic classification.</title>
        <authorList>
            <person name="Goeker M."/>
        </authorList>
    </citation>
    <scope>NUCLEOTIDE SEQUENCE [LARGE SCALE GENOMIC DNA]</scope>
    <source>
        <strain evidence="2 3">DSM 27783</strain>
    </source>
</reference>
<protein>
    <submittedName>
        <fullName evidence="1">Pimelyl-ACP methyl ester esterase BioV</fullName>
    </submittedName>
</protein>
<dbReference type="Gene3D" id="3.40.50.1820">
    <property type="entry name" value="alpha/beta hydrolase"/>
    <property type="match status" value="1"/>
</dbReference>
<evidence type="ECO:0000313" key="2">
    <source>
        <dbReference type="EMBL" id="ROR40812.1"/>
    </source>
</evidence>
<evidence type="ECO:0000313" key="4">
    <source>
        <dbReference type="Proteomes" id="UP000298805"/>
    </source>
</evidence>
<dbReference type="RefSeq" id="WP_123351724.1">
    <property type="nucleotide sequence ID" value="NZ_CP027432.2"/>
</dbReference>
<dbReference type="InterPro" id="IPR029058">
    <property type="entry name" value="AB_hydrolase_fold"/>
</dbReference>
<name>A0AAJ4RDF2_9BACT</name>
<evidence type="ECO:0000313" key="1">
    <source>
        <dbReference type="EMBL" id="QCI28462.1"/>
    </source>
</evidence>
<dbReference type="Proteomes" id="UP000272781">
    <property type="component" value="Unassembled WGS sequence"/>
</dbReference>
<accession>A0AAJ4RDF2</accession>
<dbReference type="EMBL" id="RJVK01000001">
    <property type="protein sequence ID" value="ROR40812.1"/>
    <property type="molecule type" value="Genomic_DNA"/>
</dbReference>
<organism evidence="2 3">
    <name type="scientific">Caminibacter pacificus</name>
    <dbReference type="NCBI Taxonomy" id="1424653"/>
    <lineage>
        <taxon>Bacteria</taxon>
        <taxon>Pseudomonadati</taxon>
        <taxon>Campylobacterota</taxon>
        <taxon>Epsilonproteobacteria</taxon>
        <taxon>Nautiliales</taxon>
        <taxon>Nautiliaceae</taxon>
        <taxon>Caminibacter</taxon>
    </lineage>
</organism>
<dbReference type="SUPFAM" id="SSF53474">
    <property type="entry name" value="alpha/beta-Hydrolases"/>
    <property type="match status" value="1"/>
</dbReference>
<dbReference type="EMBL" id="CP027432">
    <property type="protein sequence ID" value="QCI28462.1"/>
    <property type="molecule type" value="Genomic_DNA"/>
</dbReference>
<evidence type="ECO:0000313" key="3">
    <source>
        <dbReference type="Proteomes" id="UP000272781"/>
    </source>
</evidence>
<dbReference type="AlphaFoldDB" id="A0AAJ4RDF2"/>
<keyword evidence="4" id="KW-1185">Reference proteome</keyword>
<reference evidence="1" key="3">
    <citation type="submission" date="2019-06" db="EMBL/GenBank/DDBJ databases">
        <title>A comparative analysis of the Nautiliaceae.</title>
        <authorList>
            <person name="Grosche A."/>
            <person name="Smedile F."/>
            <person name="Vetriani C."/>
        </authorList>
    </citation>
    <scope>NUCLEOTIDE SEQUENCE</scope>
    <source>
        <strain evidence="1">TB6</strain>
    </source>
</reference>
<sequence>MKFFSGFCLCNEKELFADYLEDREFVVAGFSKGAQIALDYVLNTKKRVDKLQLLSPAYFNYTDKIIKMNLIAFEKDKKAYIKNFLKKAGLPDEKYVCDCDIEELKELFTFDWEKIKHLKNVKVEVFLGEYDKISALKAAYEFFRNYADVYFIKKANHFLRS</sequence>